<dbReference type="Proteomes" id="UP000290932">
    <property type="component" value="Unassembled WGS sequence"/>
</dbReference>
<protein>
    <submittedName>
        <fullName evidence="1">Uncharacterized protein</fullName>
    </submittedName>
</protein>
<gene>
    <name evidence="1" type="ORF">ABH15_00535</name>
</gene>
<evidence type="ECO:0000313" key="1">
    <source>
        <dbReference type="EMBL" id="RXE56706.1"/>
    </source>
</evidence>
<reference evidence="1 2" key="1">
    <citation type="journal article" date="2015" name="Int. J. Syst. Evol. Microbiol.">
        <title>Methanoculleus taiwanensis sp. nov., a methanogen isolated from deep marine sediment at the deformation front area near Taiwan.</title>
        <authorList>
            <person name="Weng C.Y."/>
            <person name="Chen S.C."/>
            <person name="Lai M.C."/>
            <person name="Wu S.Y."/>
            <person name="Lin S."/>
            <person name="Yang T.F."/>
            <person name="Chen P.C."/>
        </authorList>
    </citation>
    <scope>NUCLEOTIDE SEQUENCE [LARGE SCALE GENOMIC DNA]</scope>
    <source>
        <strain evidence="1 2">CYW4</strain>
    </source>
</reference>
<accession>A0A498H485</accession>
<sequence length="104" mass="11665">MSLNLPDTWVKAAVEHVVVQILYRTPEGEIISREVEPDAIAFKGENVASLTGYAHADRALLQCFRPEQIIGFSPTGRQFRPPSGGKWEDLRPLYNSRGLAGRDW</sequence>
<organism evidence="1 2">
    <name type="scientific">Methanoculleus taiwanensis</name>
    <dbReference type="NCBI Taxonomy" id="1550565"/>
    <lineage>
        <taxon>Archaea</taxon>
        <taxon>Methanobacteriati</taxon>
        <taxon>Methanobacteriota</taxon>
        <taxon>Stenosarchaea group</taxon>
        <taxon>Methanomicrobia</taxon>
        <taxon>Methanomicrobiales</taxon>
        <taxon>Methanomicrobiaceae</taxon>
        <taxon>Methanoculleus</taxon>
    </lineage>
</organism>
<evidence type="ECO:0000313" key="2">
    <source>
        <dbReference type="Proteomes" id="UP000290932"/>
    </source>
</evidence>
<dbReference type="RefSeq" id="WP_128692422.1">
    <property type="nucleotide sequence ID" value="NZ_LHQS01000001.1"/>
</dbReference>
<dbReference type="EMBL" id="LHQS01000001">
    <property type="protein sequence ID" value="RXE56706.1"/>
    <property type="molecule type" value="Genomic_DNA"/>
</dbReference>
<keyword evidence="2" id="KW-1185">Reference proteome</keyword>
<name>A0A498H485_9EURY</name>
<dbReference type="AlphaFoldDB" id="A0A498H485"/>
<comment type="caution">
    <text evidence="1">The sequence shown here is derived from an EMBL/GenBank/DDBJ whole genome shotgun (WGS) entry which is preliminary data.</text>
</comment>
<proteinExistence type="predicted"/>